<evidence type="ECO:0000256" key="1">
    <source>
        <dbReference type="SAM" id="MobiDB-lite"/>
    </source>
</evidence>
<evidence type="ECO:0000259" key="2">
    <source>
        <dbReference type="Pfam" id="PF14675"/>
    </source>
</evidence>
<organism evidence="7 8">
    <name type="scientific">Entomortierella parvispora</name>
    <dbReference type="NCBI Taxonomy" id="205924"/>
    <lineage>
        <taxon>Eukaryota</taxon>
        <taxon>Fungi</taxon>
        <taxon>Fungi incertae sedis</taxon>
        <taxon>Mucoromycota</taxon>
        <taxon>Mortierellomycotina</taxon>
        <taxon>Mortierellomycetes</taxon>
        <taxon>Mortierellales</taxon>
        <taxon>Mortierellaceae</taxon>
        <taxon>Entomortierella</taxon>
    </lineage>
</organism>
<dbReference type="Pfam" id="PF14678">
    <property type="entry name" value="FANCI_S4"/>
    <property type="match status" value="2"/>
</dbReference>
<evidence type="ECO:0000259" key="3">
    <source>
        <dbReference type="Pfam" id="PF14676"/>
    </source>
</evidence>
<dbReference type="InterPro" id="IPR026171">
    <property type="entry name" value="FANCI"/>
</dbReference>
<dbReference type="GO" id="GO:0006281">
    <property type="term" value="P:DNA repair"/>
    <property type="evidence" value="ECO:0007669"/>
    <property type="project" value="InterPro"/>
</dbReference>
<sequence length="1679" mass="185431">MDTMETMDMESIIRLHDQDSTGALLRQHFDAQDPSIEESDLIPKFVLESLRAHASSHRVSEYGSDCLSLIRAILRASPEDEKGKKRRSQVLKGSINWIIQAGENSSEDSEKSTARGNNQVDEVTAKLVNALIDVGQSFPQEALVESISSIVELIRHQQHPHSQAFALLSRILVIVTNSESVMVPSSSEEIPGQDFKAMILDRICTVPWNPKSVLPLATALGDLDMDSKQLEAAIVKIMKQFKLVDATDLPVLIYNLLLLSSKGHRGLVISGTFEFFDRLDAGGAMANSLISDNPKGAARLAFPELSAIESTAVLHFGFAVKQDQELGLQLLKHMKSGKAAFLSSFSLTCLMTMARIHRFEDNVMDYLKSSILTVFKDAERMRRETWVTEFHGMSPTPLLHMFGDIIKKIPYGLEQLIPSIVLCGVYIMDTMAPTPLRKASDKDMARTLTPKTANEFACDLGAKILAETFKTQSSARTEILDHIMSRIVTKSSSTVFFLQLLETIVKDSPEELEEHLPRIKESLDYLSFLSLTTAIHLMAAVKDVAKANRSFRDSLILILRKALFSKTLESRKVALSGFLLLLGPSSATRLTLRGSSRAIAHTDSDAEIPGYAIEILGMLRRCLGQQGDVRLAFYSSLMELTESSPSLVPIIFEIVHAHFSHFYDHDGTRAAPLKLEECVANSNNGGEPTLTEPLQYLMSCLVRSLIGVQRRKKRSSGFGEDNAADERLVDDARQTLDRVLLGLDRAGLEDFGLEDTSDFNMATNIGARNNMYASLLIGCYESAIEYTVLKGQSQESAPHGKTPASQRRNPGDTTMSNESLELILNLFGKMRKLHDVVREKVAMPRGKKLGPLGEASILGMECITRLLENVFVEPSSIDERQSADVPVLRKNEDFVYYITTVAHVSLSQLNSNAETLREEEYAYCRQLCKVLVREFLVSDRVNGPKALAAGAKSKDKNKSWLMVGIEGIMAGLMILQRFHAIPLSLSGTKCSSESAEAMQKGKVVAGFLAAILPQVNGGHDPDQQPVDVVAWTTSCTINPDIDSLASAFIRYLEALFVLFMNETIPLLKEAAGLLGLIQLLSKYLDRPNHRGATVEKDGQTVASSHLDQLVYWLVKACREQPVDDPALAKTMLSMLLQIETESASPEENAKLTVMDNNMADIGTAGVAGAAGTLGLGRVTASSLLAHCPQAAVRLRLAGDILLTHGINLSTQQSLHDIQPHQDMDEDTERLLRLREEIGIEPVFAVVTMRTVSAVTDVLLQQVDRSLEALEWALTKLRYCGLHAMQPSSSSANRCTKRAGAGDLQPMIRSDSSSSSGSTAGGPIPAAATADSRFDPHGQCRPNDCVMAFSSLNGKNEQATKRSVQEFETDICWRIEICMWVLVRISLTNIDRPSGEHLIRVLQRCYKVLTALTKHYVTPVPHSPTNLFPAAASLGLSLTGSGATATSSSSGKSSRGSGSAAGTIQIPHGFLRVTQVAGLELSRHVYTFLSFFQLLDEEQMAMTRQNQGGNKGKGKSQDKKGKAKGHGADMPVSWANEMMGSNPAKSRQKAKILRESKLIPMLIYGVEQYERFVIQLSKKSKVNLTQFMRRSIARDFRIHIQRLGDLGLEDRYDQERQEQQERRLQQQQQQGPHDEEEEPGQDMNMDVDMAQHEDDDDERVTKEEEEEDEALIRSRKRAKH</sequence>
<feature type="region of interest" description="Disordered" evidence="1">
    <location>
        <begin position="792"/>
        <end position="814"/>
    </location>
</feature>
<gene>
    <name evidence="7" type="ORF">EMPS_06004</name>
</gene>
<dbReference type="SUPFAM" id="SSF48371">
    <property type="entry name" value="ARM repeat"/>
    <property type="match status" value="1"/>
</dbReference>
<dbReference type="PANTHER" id="PTHR21818:SF0">
    <property type="entry name" value="FANCONI ANEMIA GROUP I PROTEIN"/>
    <property type="match status" value="1"/>
</dbReference>
<evidence type="ECO:0000313" key="7">
    <source>
        <dbReference type="EMBL" id="GJJ73646.1"/>
    </source>
</evidence>
<reference evidence="7" key="2">
    <citation type="journal article" date="2022" name="Microbiol. Resour. Announc.">
        <title>Whole-Genome Sequence of Entomortierella parvispora E1425, a Mucoromycotan Fungus Associated with Burkholderiaceae-Related Endosymbiotic Bacteria.</title>
        <authorList>
            <person name="Herlambang A."/>
            <person name="Guo Y."/>
            <person name="Takashima Y."/>
            <person name="Narisawa K."/>
            <person name="Ohta H."/>
            <person name="Nishizawa T."/>
        </authorList>
    </citation>
    <scope>NUCLEOTIDE SEQUENCE</scope>
    <source>
        <strain evidence="7">E1425</strain>
    </source>
</reference>
<dbReference type="InterPro" id="IPR029312">
    <property type="entry name" value="FANCI_HD2"/>
</dbReference>
<accession>A0A9P3LWU4</accession>
<feature type="compositionally biased region" description="Low complexity" evidence="1">
    <location>
        <begin position="1309"/>
        <end position="1330"/>
    </location>
</feature>
<feature type="compositionally biased region" description="Acidic residues" evidence="1">
    <location>
        <begin position="1652"/>
        <end position="1668"/>
    </location>
</feature>
<reference evidence="7" key="1">
    <citation type="submission" date="2021-11" db="EMBL/GenBank/DDBJ databases">
        <authorList>
            <person name="Herlambang A."/>
            <person name="Guo Y."/>
            <person name="Takashima Y."/>
            <person name="Nishizawa T."/>
        </authorList>
    </citation>
    <scope>NUCLEOTIDE SEQUENCE</scope>
    <source>
        <strain evidence="7">E1425</strain>
    </source>
</reference>
<comment type="caution">
    <text evidence="7">The sequence shown here is derived from an EMBL/GenBank/DDBJ whole genome shotgun (WGS) entry which is preliminary data.</text>
</comment>
<dbReference type="InterPro" id="IPR029308">
    <property type="entry name" value="FANCI_S1"/>
</dbReference>
<dbReference type="InterPro" id="IPR016024">
    <property type="entry name" value="ARM-type_fold"/>
</dbReference>
<evidence type="ECO:0000259" key="5">
    <source>
        <dbReference type="Pfam" id="PF14679"/>
    </source>
</evidence>
<feature type="compositionally biased region" description="Basic and acidic residues" evidence="1">
    <location>
        <begin position="1612"/>
        <end position="1623"/>
    </location>
</feature>
<dbReference type="InterPro" id="IPR029314">
    <property type="entry name" value="FANCI_S4"/>
</dbReference>
<feature type="domain" description="FANCI helical" evidence="5">
    <location>
        <begin position="325"/>
        <end position="407"/>
    </location>
</feature>
<proteinExistence type="predicted"/>
<feature type="region of interest" description="Disordered" evidence="1">
    <location>
        <begin position="1504"/>
        <end position="1528"/>
    </location>
</feature>
<dbReference type="Pfam" id="PF14679">
    <property type="entry name" value="FANCI_HD1"/>
    <property type="match status" value="1"/>
</dbReference>
<feature type="compositionally biased region" description="Polar residues" evidence="1">
    <location>
        <begin position="803"/>
        <end position="814"/>
    </location>
</feature>
<dbReference type="OrthoDB" id="195089at2759"/>
<dbReference type="EMBL" id="BQFW01000008">
    <property type="protein sequence ID" value="GJJ73646.1"/>
    <property type="molecule type" value="Genomic_DNA"/>
</dbReference>
<feature type="domain" description="FANCI helical" evidence="6">
    <location>
        <begin position="610"/>
        <end position="795"/>
    </location>
</feature>
<keyword evidence="8" id="KW-1185">Reference proteome</keyword>
<dbReference type="Pfam" id="PF14680">
    <property type="entry name" value="FANCI_HD2"/>
    <property type="match status" value="1"/>
</dbReference>
<dbReference type="Pfam" id="PF14676">
    <property type="entry name" value="FANCI_S2"/>
    <property type="match status" value="1"/>
</dbReference>
<dbReference type="InterPro" id="IPR029315">
    <property type="entry name" value="FANCI_S2"/>
</dbReference>
<dbReference type="Proteomes" id="UP000827284">
    <property type="component" value="Unassembled WGS sequence"/>
</dbReference>
<dbReference type="Pfam" id="PF14675">
    <property type="entry name" value="FANCI_S1"/>
    <property type="match status" value="1"/>
</dbReference>
<feature type="domain" description="FANCI solenoid 1" evidence="2">
    <location>
        <begin position="121"/>
        <end position="321"/>
    </location>
</feature>
<dbReference type="InterPro" id="IPR029310">
    <property type="entry name" value="FANCI_HD1"/>
</dbReference>
<dbReference type="PANTHER" id="PTHR21818">
    <property type="entry name" value="BC025462 PROTEIN"/>
    <property type="match status" value="1"/>
</dbReference>
<name>A0A9P3LWU4_9FUNG</name>
<feature type="domain" description="FANCI solenoid 2" evidence="3">
    <location>
        <begin position="417"/>
        <end position="579"/>
    </location>
</feature>
<evidence type="ECO:0000259" key="4">
    <source>
        <dbReference type="Pfam" id="PF14678"/>
    </source>
</evidence>
<feature type="domain" description="FANCI solenoid 4" evidence="4">
    <location>
        <begin position="1464"/>
        <end position="1601"/>
    </location>
</feature>
<protein>
    <submittedName>
        <fullName evidence="7">Fanconi anemia group I protein</fullName>
    </submittedName>
</protein>
<feature type="region of interest" description="Disordered" evidence="1">
    <location>
        <begin position="1285"/>
        <end position="1334"/>
    </location>
</feature>
<feature type="domain" description="FANCI solenoid 4" evidence="4">
    <location>
        <begin position="1353"/>
        <end position="1420"/>
    </location>
</feature>
<evidence type="ECO:0000259" key="6">
    <source>
        <dbReference type="Pfam" id="PF14680"/>
    </source>
</evidence>
<evidence type="ECO:0000313" key="8">
    <source>
        <dbReference type="Proteomes" id="UP000827284"/>
    </source>
</evidence>
<dbReference type="GO" id="GO:0070182">
    <property type="term" value="F:DNA polymerase binding"/>
    <property type="evidence" value="ECO:0007669"/>
    <property type="project" value="TreeGrafter"/>
</dbReference>
<feature type="region of interest" description="Disordered" evidence="1">
    <location>
        <begin position="1612"/>
        <end position="1679"/>
    </location>
</feature>